<dbReference type="EMBL" id="JAAAUY010000033">
    <property type="protein sequence ID" value="KAF9337218.1"/>
    <property type="molecule type" value="Genomic_DNA"/>
</dbReference>
<comment type="caution">
    <text evidence="1">The sequence shown here is derived from an EMBL/GenBank/DDBJ whole genome shotgun (WGS) entry which is preliminary data.</text>
</comment>
<evidence type="ECO:0000313" key="2">
    <source>
        <dbReference type="Proteomes" id="UP000696485"/>
    </source>
</evidence>
<organism evidence="1 2">
    <name type="scientific">Podila minutissima</name>
    <dbReference type="NCBI Taxonomy" id="64525"/>
    <lineage>
        <taxon>Eukaryota</taxon>
        <taxon>Fungi</taxon>
        <taxon>Fungi incertae sedis</taxon>
        <taxon>Mucoromycota</taxon>
        <taxon>Mortierellomycotina</taxon>
        <taxon>Mortierellomycetes</taxon>
        <taxon>Mortierellales</taxon>
        <taxon>Mortierellaceae</taxon>
        <taxon>Podila</taxon>
    </lineage>
</organism>
<evidence type="ECO:0000313" key="1">
    <source>
        <dbReference type="EMBL" id="KAF9337218.1"/>
    </source>
</evidence>
<sequence>MVPSPLHPLDTPHIVKAITESFSFDDLSSCIRVSWAWHNAFIPALWADLVTFRTSEGGIRHPYSSPVFHQALIKHSRHIRGLTCSNATIPALLESRLDSLLEINFVAAPTERGQTPQLPPSPWDDLA</sequence>
<name>A0A9P5VQP6_9FUNG</name>
<gene>
    <name evidence="1" type="ORF">BG006_005790</name>
</gene>
<protein>
    <recommendedName>
        <fullName evidence="3">F-box domain-containing protein</fullName>
    </recommendedName>
</protein>
<dbReference type="Proteomes" id="UP000696485">
    <property type="component" value="Unassembled WGS sequence"/>
</dbReference>
<proteinExistence type="predicted"/>
<accession>A0A9P5VQP6</accession>
<keyword evidence="2" id="KW-1185">Reference proteome</keyword>
<dbReference type="AlphaFoldDB" id="A0A9P5VQP6"/>
<reference evidence="1" key="1">
    <citation type="journal article" date="2020" name="Fungal Divers.">
        <title>Resolving the Mortierellaceae phylogeny through synthesis of multi-gene phylogenetics and phylogenomics.</title>
        <authorList>
            <person name="Vandepol N."/>
            <person name="Liber J."/>
            <person name="Desiro A."/>
            <person name="Na H."/>
            <person name="Kennedy M."/>
            <person name="Barry K."/>
            <person name="Grigoriev I.V."/>
            <person name="Miller A.N."/>
            <person name="O'Donnell K."/>
            <person name="Stajich J.E."/>
            <person name="Bonito G."/>
        </authorList>
    </citation>
    <scope>NUCLEOTIDE SEQUENCE</scope>
    <source>
        <strain evidence="1">NVP1</strain>
    </source>
</reference>
<evidence type="ECO:0008006" key="3">
    <source>
        <dbReference type="Google" id="ProtNLM"/>
    </source>
</evidence>